<name>A0ABS1LSC0_9MICO</name>
<dbReference type="EMBL" id="JABBYC010000112">
    <property type="protein sequence ID" value="MBL0888924.1"/>
    <property type="molecule type" value="Genomic_DNA"/>
</dbReference>
<protein>
    <submittedName>
        <fullName evidence="1">Uncharacterized protein</fullName>
    </submittedName>
</protein>
<sequence>MTKNLSDHEQYIADEVARVLGADYEPHDDNSQAKMYDVLLKHRDGTSGALEISRAADTASFGMAAYASTNTISLPGASHDWLLRYPDGSTLTDLGQLREHARALVQLCEQAGVDRPDALPNFGLYTTNDPAAAWFRSHEPNVSLLRVAPRKGPESQLFLIAPPYGGVVDHTLSELDSWVESQLAEPWYTENVAKVIASGFDDLHLAVSLHEGYVPGDLLISFMFRNEEPIAGTSRLTLAPLTGLWLFVGGAKEFAHWANSSWTLYPRLKPS</sequence>
<organism evidence="1 2">
    <name type="scientific">Myceligenerans indicum</name>
    <dbReference type="NCBI Taxonomy" id="2593663"/>
    <lineage>
        <taxon>Bacteria</taxon>
        <taxon>Bacillati</taxon>
        <taxon>Actinomycetota</taxon>
        <taxon>Actinomycetes</taxon>
        <taxon>Micrococcales</taxon>
        <taxon>Promicromonosporaceae</taxon>
        <taxon>Myceligenerans</taxon>
    </lineage>
</organism>
<keyword evidence="2" id="KW-1185">Reference proteome</keyword>
<comment type="caution">
    <text evidence="1">The sequence shown here is derived from an EMBL/GenBank/DDBJ whole genome shotgun (WGS) entry which is preliminary data.</text>
</comment>
<reference evidence="1 2" key="1">
    <citation type="journal article" date="2021" name="Arch. Microbiol.">
        <title>Myceligenerans indicum sp. nov., an actinobacterium isolated from mangrove sediment of Sundarbans, India.</title>
        <authorList>
            <person name="Asha K."/>
            <person name="Bhadury P."/>
        </authorList>
    </citation>
    <scope>NUCLEOTIDE SEQUENCE [LARGE SCALE GENOMIC DNA]</scope>
    <source>
        <strain evidence="1 2">I2</strain>
    </source>
</reference>
<evidence type="ECO:0000313" key="1">
    <source>
        <dbReference type="EMBL" id="MBL0888924.1"/>
    </source>
</evidence>
<evidence type="ECO:0000313" key="2">
    <source>
        <dbReference type="Proteomes" id="UP000675409"/>
    </source>
</evidence>
<gene>
    <name evidence="1" type="ORF">HGK34_22085</name>
</gene>
<dbReference type="RefSeq" id="WP_201851554.1">
    <property type="nucleotide sequence ID" value="NZ_JABBYC010000112.1"/>
</dbReference>
<accession>A0ABS1LSC0</accession>
<proteinExistence type="predicted"/>
<dbReference type="Proteomes" id="UP000675409">
    <property type="component" value="Unassembled WGS sequence"/>
</dbReference>